<sequence length="242" mass="27275">MYLGTLLTSFTIAATAVFGSPLLLKRDGKVYTTCNRPNELALTFDDGPYIYSWDLAEKLHEKGIKATFFINGKNWVDVQSGSDSGGHSYMDVIKHYYDLGHQVASHTYEHRSLTGASEDEIRNQMDTLANIIKEAIGKKPAMMRPPEGNIDDNSLNVLTHLGYKVITWDIDTRDWENHNLSSELDAYKSAMDSSSDHGHIALQHEVYEQTVNELVPEVIKYAEEKGYKFVTVAECIDESAYQ</sequence>
<organism evidence="8 9">
    <name type="scientific">Rhizopus microsporus</name>
    <dbReference type="NCBI Taxonomy" id="58291"/>
    <lineage>
        <taxon>Eukaryota</taxon>
        <taxon>Fungi</taxon>
        <taxon>Fungi incertae sedis</taxon>
        <taxon>Mucoromycota</taxon>
        <taxon>Mucoromycotina</taxon>
        <taxon>Mucoromycetes</taxon>
        <taxon>Mucorales</taxon>
        <taxon>Mucorineae</taxon>
        <taxon>Rhizopodaceae</taxon>
        <taxon>Rhizopus</taxon>
    </lineage>
</organism>
<keyword evidence="4 8" id="KW-0378">Hydrolase</keyword>
<dbReference type="Proteomes" id="UP000242381">
    <property type="component" value="Unassembled WGS sequence"/>
</dbReference>
<dbReference type="InterPro" id="IPR011330">
    <property type="entry name" value="Glyco_hydro/deAcase_b/a-brl"/>
</dbReference>
<dbReference type="GO" id="GO:0016810">
    <property type="term" value="F:hydrolase activity, acting on carbon-nitrogen (but not peptide) bonds"/>
    <property type="evidence" value="ECO:0007669"/>
    <property type="project" value="InterPro"/>
</dbReference>
<dbReference type="SUPFAM" id="SSF88713">
    <property type="entry name" value="Glycoside hydrolase/deacetylase"/>
    <property type="match status" value="1"/>
</dbReference>
<accession>A0A0A1NHU1</accession>
<dbReference type="GO" id="GO:0005975">
    <property type="term" value="P:carbohydrate metabolic process"/>
    <property type="evidence" value="ECO:0007669"/>
    <property type="project" value="InterPro"/>
</dbReference>
<dbReference type="InterPro" id="IPR002509">
    <property type="entry name" value="NODB_dom"/>
</dbReference>
<keyword evidence="3 6" id="KW-0732">Signal</keyword>
<dbReference type="OMA" id="DLWASDW"/>
<evidence type="ECO:0000256" key="3">
    <source>
        <dbReference type="ARBA" id="ARBA00022729"/>
    </source>
</evidence>
<dbReference type="GO" id="GO:0046872">
    <property type="term" value="F:metal ion binding"/>
    <property type="evidence" value="ECO:0007669"/>
    <property type="project" value="UniProtKB-KW"/>
</dbReference>
<dbReference type="Pfam" id="PF01522">
    <property type="entry name" value="Polysacc_deac_1"/>
    <property type="match status" value="1"/>
</dbReference>
<evidence type="ECO:0000313" key="9">
    <source>
        <dbReference type="Proteomes" id="UP000242381"/>
    </source>
</evidence>
<evidence type="ECO:0000313" key="8">
    <source>
        <dbReference type="EMBL" id="ORE21489.1"/>
    </source>
</evidence>
<name>A0A0A1NHU1_RHIZD</name>
<dbReference type="PROSITE" id="PS51677">
    <property type="entry name" value="NODB"/>
    <property type="match status" value="1"/>
</dbReference>
<feature type="domain" description="NodB homology" evidence="7">
    <location>
        <begin position="38"/>
        <end position="230"/>
    </location>
</feature>
<dbReference type="AlphaFoldDB" id="A0A0A1NHU1"/>
<proteinExistence type="predicted"/>
<dbReference type="Gene3D" id="3.20.20.370">
    <property type="entry name" value="Glycoside hydrolase/deacetylase"/>
    <property type="match status" value="1"/>
</dbReference>
<dbReference type="PANTHER" id="PTHR46471:SF2">
    <property type="entry name" value="CHITIN DEACETYLASE-RELATED"/>
    <property type="match status" value="1"/>
</dbReference>
<evidence type="ECO:0000256" key="6">
    <source>
        <dbReference type="SAM" id="SignalP"/>
    </source>
</evidence>
<gene>
    <name evidence="8" type="ORF">BCV71DRAFT_288806</name>
</gene>
<evidence type="ECO:0000256" key="2">
    <source>
        <dbReference type="ARBA" id="ARBA00022723"/>
    </source>
</evidence>
<evidence type="ECO:0000256" key="1">
    <source>
        <dbReference type="ARBA" id="ARBA00001941"/>
    </source>
</evidence>
<feature type="chain" id="PRO_5030003903" evidence="6">
    <location>
        <begin position="20"/>
        <end position="242"/>
    </location>
</feature>
<evidence type="ECO:0000256" key="5">
    <source>
        <dbReference type="ARBA" id="ARBA00023277"/>
    </source>
</evidence>
<evidence type="ECO:0000259" key="7">
    <source>
        <dbReference type="PROSITE" id="PS51677"/>
    </source>
</evidence>
<dbReference type="PANTHER" id="PTHR46471">
    <property type="entry name" value="CHITIN DEACETYLASE"/>
    <property type="match status" value="1"/>
</dbReference>
<dbReference type="VEuPathDB" id="FungiDB:BCV72DRAFT_335372"/>
<reference evidence="8 9" key="1">
    <citation type="journal article" date="2016" name="Proc. Natl. Acad. Sci. U.S.A.">
        <title>Lipid metabolic changes in an early divergent fungus govern the establishment of a mutualistic symbiosis with endobacteria.</title>
        <authorList>
            <person name="Lastovetsky O.A."/>
            <person name="Gaspar M.L."/>
            <person name="Mondo S.J."/>
            <person name="LaButti K.M."/>
            <person name="Sandor L."/>
            <person name="Grigoriev I.V."/>
            <person name="Henry S.A."/>
            <person name="Pawlowska T.E."/>
        </authorList>
    </citation>
    <scope>NUCLEOTIDE SEQUENCE [LARGE SCALE GENOMIC DNA]</scope>
    <source>
        <strain evidence="8 9">ATCC 11559</strain>
    </source>
</reference>
<evidence type="ECO:0000256" key="4">
    <source>
        <dbReference type="ARBA" id="ARBA00022801"/>
    </source>
</evidence>
<feature type="signal peptide" evidence="6">
    <location>
        <begin position="1"/>
        <end position="19"/>
    </location>
</feature>
<dbReference type="EMBL" id="KV921278">
    <property type="protein sequence ID" value="ORE21489.1"/>
    <property type="molecule type" value="Genomic_DNA"/>
</dbReference>
<keyword evidence="2" id="KW-0479">Metal-binding</keyword>
<comment type="cofactor">
    <cofactor evidence="1">
        <name>Co(2+)</name>
        <dbReference type="ChEBI" id="CHEBI:48828"/>
    </cofactor>
</comment>
<protein>
    <submittedName>
        <fullName evidence="8">Glycoside hydrolase/deacetylase</fullName>
    </submittedName>
</protein>
<keyword evidence="5" id="KW-0119">Carbohydrate metabolism</keyword>